<evidence type="ECO:0000313" key="1">
    <source>
        <dbReference type="EMBL" id="MCK8780556.1"/>
    </source>
</evidence>
<evidence type="ECO:0000313" key="2">
    <source>
        <dbReference type="Proteomes" id="UP001202827"/>
    </source>
</evidence>
<reference evidence="1 2" key="1">
    <citation type="submission" date="2022-04" db="EMBL/GenBank/DDBJ databases">
        <title>Rhizobium coralii sp. nov., isolated from coral Turbinaria peltata.</title>
        <authorList>
            <person name="Sun H."/>
        </authorList>
    </citation>
    <scope>NUCLEOTIDE SEQUENCE [LARGE SCALE GENOMIC DNA]</scope>
    <source>
        <strain evidence="1 2">NTR19</strain>
    </source>
</reference>
<keyword evidence="2" id="KW-1185">Reference proteome</keyword>
<name>A0ABT0IRP7_9HYPH</name>
<comment type="caution">
    <text evidence="1">The sequence shown here is derived from an EMBL/GenBank/DDBJ whole genome shotgun (WGS) entry which is preliminary data.</text>
</comment>
<dbReference type="NCBIfam" id="TIGR02215">
    <property type="entry name" value="phage_chp_gp8"/>
    <property type="match status" value="1"/>
</dbReference>
<dbReference type="CDD" id="cd08054">
    <property type="entry name" value="gp6"/>
    <property type="match status" value="1"/>
</dbReference>
<protein>
    <recommendedName>
        <fullName evidence="3">PhiE125 gp8 family phage protein</fullName>
    </recommendedName>
</protein>
<gene>
    <name evidence="1" type="ORF">M0654_11220</name>
</gene>
<accession>A0ABT0IRP7</accession>
<evidence type="ECO:0008006" key="3">
    <source>
        <dbReference type="Google" id="ProtNLM"/>
    </source>
</evidence>
<dbReference type="InterPro" id="IPR011738">
    <property type="entry name" value="Phage_CHP"/>
</dbReference>
<organism evidence="1 2">
    <name type="scientific">Neorhizobium turbinariae</name>
    <dbReference type="NCBI Taxonomy" id="2937795"/>
    <lineage>
        <taxon>Bacteria</taxon>
        <taxon>Pseudomonadati</taxon>
        <taxon>Pseudomonadota</taxon>
        <taxon>Alphaproteobacteria</taxon>
        <taxon>Hyphomicrobiales</taxon>
        <taxon>Rhizobiaceae</taxon>
        <taxon>Rhizobium/Agrobacterium group</taxon>
        <taxon>Neorhizobium</taxon>
    </lineage>
</organism>
<dbReference type="Proteomes" id="UP001202827">
    <property type="component" value="Unassembled WGS sequence"/>
</dbReference>
<proteinExistence type="predicted"/>
<dbReference type="EMBL" id="JALPRY010000012">
    <property type="protein sequence ID" value="MCK8780556.1"/>
    <property type="molecule type" value="Genomic_DNA"/>
</dbReference>
<dbReference type="Gene3D" id="1.10.3230.30">
    <property type="entry name" value="Phage gp6-like head-tail connector protein"/>
    <property type="match status" value="1"/>
</dbReference>
<sequence length="189" mass="20825">MFRPVRVTAPASLPISVEDVKNALRVDGPDSNAEIERLIKAAVQHYEGWSGVLGIAIVEQTWRQDYGRFEEKMGLKVGPVTSIASVKYRNDQGQIATVAAGKYTLKHTGGGEAYVRFDRGFIAPVDLYEDAPVFIEYVAGWPAGEVPADIQTAIILRVQKHFDAAAQTNSDVLDRVEKDLTSRYMSVLV</sequence>
<dbReference type="RefSeq" id="WP_248683166.1">
    <property type="nucleotide sequence ID" value="NZ_JALPRY010000012.1"/>
</dbReference>